<feature type="coiled-coil region" evidence="2">
    <location>
        <begin position="109"/>
        <end position="136"/>
    </location>
</feature>
<dbReference type="Proteomes" id="UP001431221">
    <property type="component" value="Unassembled WGS sequence"/>
</dbReference>
<feature type="domain" description="CzcB-like barrel-sandwich hybrid" evidence="4">
    <location>
        <begin position="68"/>
        <end position="211"/>
    </location>
</feature>
<comment type="similarity">
    <text evidence="1">Belongs to the membrane fusion protein (MFP) (TC 8.A.1) family.</text>
</comment>
<dbReference type="PANTHER" id="PTHR30469:SF15">
    <property type="entry name" value="HLYD FAMILY OF SECRETION PROTEINS"/>
    <property type="match status" value="1"/>
</dbReference>
<evidence type="ECO:0000256" key="1">
    <source>
        <dbReference type="ARBA" id="ARBA00009477"/>
    </source>
</evidence>
<dbReference type="EMBL" id="JALNMJ010000005">
    <property type="protein sequence ID" value="MCK7612442.1"/>
    <property type="molecule type" value="Genomic_DNA"/>
</dbReference>
<accession>A0ABT0GSM4</accession>
<dbReference type="Gene3D" id="1.10.287.470">
    <property type="entry name" value="Helix hairpin bin"/>
    <property type="match status" value="1"/>
</dbReference>
<dbReference type="InterPro" id="IPR006143">
    <property type="entry name" value="RND_pump_MFP"/>
</dbReference>
<dbReference type="Pfam" id="PF25973">
    <property type="entry name" value="BSH_CzcB"/>
    <property type="match status" value="1"/>
</dbReference>
<dbReference type="SUPFAM" id="SSF111369">
    <property type="entry name" value="HlyD-like secretion proteins"/>
    <property type="match status" value="1"/>
</dbReference>
<dbReference type="NCBIfam" id="TIGR01730">
    <property type="entry name" value="RND_mfp"/>
    <property type="match status" value="1"/>
</dbReference>
<dbReference type="PANTHER" id="PTHR30469">
    <property type="entry name" value="MULTIDRUG RESISTANCE PROTEIN MDTA"/>
    <property type="match status" value="1"/>
</dbReference>
<dbReference type="InterPro" id="IPR058647">
    <property type="entry name" value="BSH_CzcB-like"/>
</dbReference>
<keyword evidence="6" id="KW-1185">Reference proteome</keyword>
<dbReference type="RefSeq" id="WP_248153386.1">
    <property type="nucleotide sequence ID" value="NZ_JALNMJ010000005.1"/>
</dbReference>
<evidence type="ECO:0000256" key="3">
    <source>
        <dbReference type="SAM" id="SignalP"/>
    </source>
</evidence>
<dbReference type="Gene3D" id="2.40.50.100">
    <property type="match status" value="1"/>
</dbReference>
<protein>
    <submittedName>
        <fullName evidence="5">Efflux RND transporter periplasmic adaptor subunit</fullName>
    </submittedName>
</protein>
<evidence type="ECO:0000256" key="2">
    <source>
        <dbReference type="SAM" id="Coils"/>
    </source>
</evidence>
<feature type="signal peptide" evidence="3">
    <location>
        <begin position="1"/>
        <end position="27"/>
    </location>
</feature>
<keyword evidence="3" id="KW-0732">Signal</keyword>
<name>A0ABT0GSM4_9HYPH</name>
<keyword evidence="2" id="KW-0175">Coiled coil</keyword>
<reference evidence="5" key="1">
    <citation type="submission" date="2022-04" db="EMBL/GenBank/DDBJ databases">
        <title>Roseibium sp. CAU 1639 isolated from mud.</title>
        <authorList>
            <person name="Kim W."/>
        </authorList>
    </citation>
    <scope>NUCLEOTIDE SEQUENCE</scope>
    <source>
        <strain evidence="5">CAU 1639</strain>
    </source>
</reference>
<feature type="chain" id="PRO_5045680452" evidence="3">
    <location>
        <begin position="28"/>
        <end position="377"/>
    </location>
</feature>
<dbReference type="Gene3D" id="2.40.30.170">
    <property type="match status" value="1"/>
</dbReference>
<evidence type="ECO:0000313" key="6">
    <source>
        <dbReference type="Proteomes" id="UP001431221"/>
    </source>
</evidence>
<gene>
    <name evidence="5" type="ORF">M0H32_09740</name>
</gene>
<dbReference type="Gene3D" id="2.40.420.20">
    <property type="match status" value="1"/>
</dbReference>
<proteinExistence type="inferred from homology"/>
<comment type="caution">
    <text evidence="5">The sequence shown here is derived from an EMBL/GenBank/DDBJ whole genome shotgun (WGS) entry which is preliminary data.</text>
</comment>
<evidence type="ECO:0000259" key="4">
    <source>
        <dbReference type="Pfam" id="PF25973"/>
    </source>
</evidence>
<sequence>MKKALWISLALCLLAGAVLFVGTLEDAAEVSDSSTQVQRRPVRFVEARTGLHTGTVSVYAEVAPRWQADIRSRVAGVVREVAPAALEGARVRDGSVLVELENAPYLAGLEEARFALQKAELDLLRAEKKRDIALKDWRAVKPAIAPPDMAIHLPEVRVAAQSVAAAKSRVEAADYDLRSTQVRAPFDAIITKRAVSPGQSVTEGDVLFTLLDDRVLDISVSLTEREWALLDPNWSGEAAQVLSDADRPLGVAHIRRGGGFLDPKSRRYQLFLEVDKAENQAILPGQFVRVLLPGKAMDKTLQVPESALTQNGFVWYLDADDRLQRFGCKALFRTAGEVIVAAPAGAAEGAVYRVVTLPMSAYLPGQTVAPVAGEAAL</sequence>
<evidence type="ECO:0000313" key="5">
    <source>
        <dbReference type="EMBL" id="MCK7612442.1"/>
    </source>
</evidence>
<organism evidence="5 6">
    <name type="scientific">Roseibium sediminicola</name>
    <dbReference type="NCBI Taxonomy" id="2933272"/>
    <lineage>
        <taxon>Bacteria</taxon>
        <taxon>Pseudomonadati</taxon>
        <taxon>Pseudomonadota</taxon>
        <taxon>Alphaproteobacteria</taxon>
        <taxon>Hyphomicrobiales</taxon>
        <taxon>Stappiaceae</taxon>
        <taxon>Roseibium</taxon>
    </lineage>
</organism>